<dbReference type="EMBL" id="JARJCW010000122">
    <property type="protein sequence ID" value="KAJ7192280.1"/>
    <property type="molecule type" value="Genomic_DNA"/>
</dbReference>
<keyword evidence="3" id="KW-1185">Reference proteome</keyword>
<evidence type="ECO:0000256" key="1">
    <source>
        <dbReference type="SAM" id="MobiDB-lite"/>
    </source>
</evidence>
<dbReference type="AlphaFoldDB" id="A0AAD6UQI6"/>
<accession>A0AAD6UQI6</accession>
<dbReference type="Proteomes" id="UP001219525">
    <property type="component" value="Unassembled WGS sequence"/>
</dbReference>
<organism evidence="2 3">
    <name type="scientific">Mycena pura</name>
    <dbReference type="NCBI Taxonomy" id="153505"/>
    <lineage>
        <taxon>Eukaryota</taxon>
        <taxon>Fungi</taxon>
        <taxon>Dikarya</taxon>
        <taxon>Basidiomycota</taxon>
        <taxon>Agaricomycotina</taxon>
        <taxon>Agaricomycetes</taxon>
        <taxon>Agaricomycetidae</taxon>
        <taxon>Agaricales</taxon>
        <taxon>Marasmiineae</taxon>
        <taxon>Mycenaceae</taxon>
        <taxon>Mycena</taxon>
    </lineage>
</organism>
<comment type="caution">
    <text evidence="2">The sequence shown here is derived from an EMBL/GenBank/DDBJ whole genome shotgun (WGS) entry which is preliminary data.</text>
</comment>
<gene>
    <name evidence="2" type="ORF">GGX14DRAFT_406536</name>
</gene>
<evidence type="ECO:0000313" key="3">
    <source>
        <dbReference type="Proteomes" id="UP001219525"/>
    </source>
</evidence>
<sequence length="334" mass="36978">MAFVCDDKCFPDPYFTPADVTITPEGKTVIDISSDDAPADRSDDSYEGPAEDEVYIPPPYTGPRAPCPVPRIPHTIARVISRIFQAARDALLISLLGLFISGTELERDYARPRNICERLPNGMFVLRRPARLFLEQRLISCAGLIATALNHYPVGLHGFIPEDVPVTVPRPALDEVQVPFPVILVFLSREWTLTERSFESMTEAEEHAKDILLVLRYGIAFFGKIMLRTMEGGPNSVCNPGAGLQVSQDEFLERSGLLDDRARETKGSRNNTSLARFKIQTIFHMSNCPRRLTILSMDDSGGAIAAQLAALGVALLANCLRMMCCDQRPNVLID</sequence>
<proteinExistence type="predicted"/>
<evidence type="ECO:0000313" key="2">
    <source>
        <dbReference type="EMBL" id="KAJ7192280.1"/>
    </source>
</evidence>
<name>A0AAD6UQI6_9AGAR</name>
<protein>
    <submittedName>
        <fullName evidence="2">Uncharacterized protein</fullName>
    </submittedName>
</protein>
<feature type="region of interest" description="Disordered" evidence="1">
    <location>
        <begin position="26"/>
        <end position="52"/>
    </location>
</feature>
<reference evidence="2" key="1">
    <citation type="submission" date="2023-03" db="EMBL/GenBank/DDBJ databases">
        <title>Massive genome expansion in bonnet fungi (Mycena s.s.) driven by repeated elements and novel gene families across ecological guilds.</title>
        <authorList>
            <consortium name="Lawrence Berkeley National Laboratory"/>
            <person name="Harder C.B."/>
            <person name="Miyauchi S."/>
            <person name="Viragh M."/>
            <person name="Kuo A."/>
            <person name="Thoen E."/>
            <person name="Andreopoulos B."/>
            <person name="Lu D."/>
            <person name="Skrede I."/>
            <person name="Drula E."/>
            <person name="Henrissat B."/>
            <person name="Morin E."/>
            <person name="Kohler A."/>
            <person name="Barry K."/>
            <person name="LaButti K."/>
            <person name="Morin E."/>
            <person name="Salamov A."/>
            <person name="Lipzen A."/>
            <person name="Mereny Z."/>
            <person name="Hegedus B."/>
            <person name="Baldrian P."/>
            <person name="Stursova M."/>
            <person name="Weitz H."/>
            <person name="Taylor A."/>
            <person name="Grigoriev I.V."/>
            <person name="Nagy L.G."/>
            <person name="Martin F."/>
            <person name="Kauserud H."/>
        </authorList>
    </citation>
    <scope>NUCLEOTIDE SEQUENCE</scope>
    <source>
        <strain evidence="2">9144</strain>
    </source>
</reference>